<dbReference type="InterPro" id="IPR036388">
    <property type="entry name" value="WH-like_DNA-bd_sf"/>
</dbReference>
<dbReference type="InterPro" id="IPR015422">
    <property type="entry name" value="PyrdxlP-dep_Trfase_small"/>
</dbReference>
<dbReference type="SUPFAM" id="SSF46785">
    <property type="entry name" value="Winged helix' DNA-binding domain"/>
    <property type="match status" value="1"/>
</dbReference>
<dbReference type="PANTHER" id="PTHR46577">
    <property type="entry name" value="HTH-TYPE TRANSCRIPTIONAL REGULATORY PROTEIN GABR"/>
    <property type="match status" value="1"/>
</dbReference>
<evidence type="ECO:0000259" key="6">
    <source>
        <dbReference type="PROSITE" id="PS50949"/>
    </source>
</evidence>
<dbReference type="InterPro" id="IPR004839">
    <property type="entry name" value="Aminotransferase_I/II_large"/>
</dbReference>
<organism evidence="7 8">
    <name type="scientific">Brevibacterium gallinarum</name>
    <dbReference type="NCBI Taxonomy" id="2762220"/>
    <lineage>
        <taxon>Bacteria</taxon>
        <taxon>Bacillati</taxon>
        <taxon>Actinomycetota</taxon>
        <taxon>Actinomycetes</taxon>
        <taxon>Micrococcales</taxon>
        <taxon>Brevibacteriaceae</taxon>
        <taxon>Brevibacterium</taxon>
    </lineage>
</organism>
<sequence>MTAEPGWQPRIGEGVRAPLYERLVAALAEDIAGGVLAPGDRLPAHRDLAGRLGISVGTVTRAYAALERQGLVHAVHGRGTFVSDAGPADEAVEVIDLSVNVPPPKLAERTLASALAELPGSLSTAEMFTYPDPLGAPRHRHAIAAWLRAQGVNASPDHVLITHGAQHALTVAFAATSESGGTVLADPHTYPGALIAAQHAGLRVLPVDNDGAGMDPRALDAALRQTASAPARIVYLMPTLHNPYGTTLSQRRRRDIAAVCRRRGAVIVEDDVYSVFRSARTTPLAALVPERTWYVNGFSKSLSPGLRVGALVAPGQNRAQAQAVLQATTLAVSPLMAQLVSQWILDGTAAGVAAALRAESEERLRIAAAALSSHMDAVPAAGFHFWLPMPRAQAEQTFQLAAGQGLLLTPPAATLADPDSDRAGLRVCIGRPPLRQLERALHRLRAVLRRVSPTGPDAAIPSSRSPQARTR</sequence>
<keyword evidence="8" id="KW-1185">Reference proteome</keyword>
<dbReference type="RefSeq" id="WP_191726413.1">
    <property type="nucleotide sequence ID" value="NZ_JACSPY010000008.1"/>
</dbReference>
<dbReference type="Gene3D" id="3.90.1150.10">
    <property type="entry name" value="Aspartate Aminotransferase, domain 1"/>
    <property type="match status" value="1"/>
</dbReference>
<dbReference type="SMART" id="SM00345">
    <property type="entry name" value="HTH_GNTR"/>
    <property type="match status" value="1"/>
</dbReference>
<evidence type="ECO:0000256" key="1">
    <source>
        <dbReference type="ARBA" id="ARBA00005384"/>
    </source>
</evidence>
<evidence type="ECO:0000313" key="8">
    <source>
        <dbReference type="Proteomes" id="UP000651517"/>
    </source>
</evidence>
<dbReference type="CDD" id="cd07377">
    <property type="entry name" value="WHTH_GntR"/>
    <property type="match status" value="1"/>
</dbReference>
<evidence type="ECO:0000256" key="3">
    <source>
        <dbReference type="ARBA" id="ARBA00023015"/>
    </source>
</evidence>
<dbReference type="PANTHER" id="PTHR46577:SF1">
    <property type="entry name" value="HTH-TYPE TRANSCRIPTIONAL REGULATORY PROTEIN GABR"/>
    <property type="match status" value="1"/>
</dbReference>
<gene>
    <name evidence="7" type="ORF">H9634_09385</name>
</gene>
<dbReference type="SUPFAM" id="SSF53383">
    <property type="entry name" value="PLP-dependent transferases"/>
    <property type="match status" value="1"/>
</dbReference>
<evidence type="ECO:0000256" key="5">
    <source>
        <dbReference type="ARBA" id="ARBA00023163"/>
    </source>
</evidence>
<evidence type="ECO:0000313" key="7">
    <source>
        <dbReference type="EMBL" id="MBD8020990.1"/>
    </source>
</evidence>
<dbReference type="InterPro" id="IPR000524">
    <property type="entry name" value="Tscrpt_reg_HTH_GntR"/>
</dbReference>
<dbReference type="Pfam" id="PF00155">
    <property type="entry name" value="Aminotran_1_2"/>
    <property type="match status" value="1"/>
</dbReference>
<dbReference type="Gene3D" id="1.10.10.10">
    <property type="entry name" value="Winged helix-like DNA-binding domain superfamily/Winged helix DNA-binding domain"/>
    <property type="match status" value="1"/>
</dbReference>
<dbReference type="GO" id="GO:0008483">
    <property type="term" value="F:transaminase activity"/>
    <property type="evidence" value="ECO:0007669"/>
    <property type="project" value="UniProtKB-KW"/>
</dbReference>
<dbReference type="InterPro" id="IPR015421">
    <property type="entry name" value="PyrdxlP-dep_Trfase_major"/>
</dbReference>
<name>A0ABR8WV77_9MICO</name>
<dbReference type="CDD" id="cd00609">
    <property type="entry name" value="AAT_like"/>
    <property type="match status" value="1"/>
</dbReference>
<feature type="domain" description="HTH gntR-type" evidence="6">
    <location>
        <begin position="17"/>
        <end position="85"/>
    </location>
</feature>
<keyword evidence="4" id="KW-0238">DNA-binding</keyword>
<keyword evidence="7" id="KW-0808">Transferase</keyword>
<dbReference type="EMBL" id="JACSPY010000008">
    <property type="protein sequence ID" value="MBD8020990.1"/>
    <property type="molecule type" value="Genomic_DNA"/>
</dbReference>
<keyword evidence="7" id="KW-0032">Aminotransferase</keyword>
<comment type="similarity">
    <text evidence="1">In the C-terminal section; belongs to the class-I pyridoxal-phosphate-dependent aminotransferase family.</text>
</comment>
<dbReference type="Proteomes" id="UP000651517">
    <property type="component" value="Unassembled WGS sequence"/>
</dbReference>
<dbReference type="InterPro" id="IPR051446">
    <property type="entry name" value="HTH_trans_reg/aminotransferase"/>
</dbReference>
<accession>A0ABR8WV77</accession>
<dbReference type="InterPro" id="IPR036390">
    <property type="entry name" value="WH_DNA-bd_sf"/>
</dbReference>
<proteinExistence type="inferred from homology"/>
<dbReference type="InterPro" id="IPR015424">
    <property type="entry name" value="PyrdxlP-dep_Trfase"/>
</dbReference>
<comment type="caution">
    <text evidence="7">The sequence shown here is derived from an EMBL/GenBank/DDBJ whole genome shotgun (WGS) entry which is preliminary data.</text>
</comment>
<dbReference type="PROSITE" id="PS50949">
    <property type="entry name" value="HTH_GNTR"/>
    <property type="match status" value="1"/>
</dbReference>
<keyword evidence="3" id="KW-0805">Transcription regulation</keyword>
<evidence type="ECO:0000256" key="4">
    <source>
        <dbReference type="ARBA" id="ARBA00023125"/>
    </source>
</evidence>
<keyword evidence="2" id="KW-0663">Pyridoxal phosphate</keyword>
<protein>
    <submittedName>
        <fullName evidence="7">PLP-dependent aminotransferase family protein</fullName>
    </submittedName>
</protein>
<evidence type="ECO:0000256" key="2">
    <source>
        <dbReference type="ARBA" id="ARBA00022898"/>
    </source>
</evidence>
<reference evidence="7 8" key="1">
    <citation type="submission" date="2020-08" db="EMBL/GenBank/DDBJ databases">
        <title>A Genomic Blueprint of the Chicken Gut Microbiome.</title>
        <authorList>
            <person name="Gilroy R."/>
            <person name="Ravi A."/>
            <person name="Getino M."/>
            <person name="Pursley I."/>
            <person name="Horton D.L."/>
            <person name="Alikhan N.-F."/>
            <person name="Baker D."/>
            <person name="Gharbi K."/>
            <person name="Hall N."/>
            <person name="Watson M."/>
            <person name="Adriaenssens E.M."/>
            <person name="Foster-Nyarko E."/>
            <person name="Jarju S."/>
            <person name="Secka A."/>
            <person name="Antonio M."/>
            <person name="Oren A."/>
            <person name="Chaudhuri R."/>
            <person name="La Ragione R.M."/>
            <person name="Hildebrand F."/>
            <person name="Pallen M.J."/>
        </authorList>
    </citation>
    <scope>NUCLEOTIDE SEQUENCE [LARGE SCALE GENOMIC DNA]</scope>
    <source>
        <strain evidence="7 8">Re57</strain>
    </source>
</reference>
<dbReference type="Pfam" id="PF00392">
    <property type="entry name" value="GntR"/>
    <property type="match status" value="1"/>
</dbReference>
<keyword evidence="5" id="KW-0804">Transcription</keyword>
<dbReference type="Gene3D" id="3.40.640.10">
    <property type="entry name" value="Type I PLP-dependent aspartate aminotransferase-like (Major domain)"/>
    <property type="match status" value="1"/>
</dbReference>